<feature type="compositionally biased region" description="Low complexity" evidence="1">
    <location>
        <begin position="229"/>
        <end position="241"/>
    </location>
</feature>
<dbReference type="AlphaFoldDB" id="A0A7W7PLL1"/>
<evidence type="ECO:0000313" key="2">
    <source>
        <dbReference type="EMBL" id="MBB4894377.1"/>
    </source>
</evidence>
<evidence type="ECO:0000256" key="1">
    <source>
        <dbReference type="SAM" id="MobiDB-lite"/>
    </source>
</evidence>
<reference evidence="2 3" key="1">
    <citation type="submission" date="2020-08" db="EMBL/GenBank/DDBJ databases">
        <title>Genomic Encyclopedia of Type Strains, Phase III (KMG-III): the genomes of soil and plant-associated and newly described type strains.</title>
        <authorList>
            <person name="Whitman W."/>
        </authorList>
    </citation>
    <scope>NUCLEOTIDE SEQUENCE [LARGE SCALE GENOMIC DNA]</scope>
    <source>
        <strain evidence="2 3">CECT 3266</strain>
    </source>
</reference>
<protein>
    <submittedName>
        <fullName evidence="2">Uncharacterized protein</fullName>
    </submittedName>
</protein>
<dbReference type="Proteomes" id="UP000556084">
    <property type="component" value="Unassembled WGS sequence"/>
</dbReference>
<name>A0A7W7PLL1_9ACTN</name>
<evidence type="ECO:0000313" key="3">
    <source>
        <dbReference type="Proteomes" id="UP000556084"/>
    </source>
</evidence>
<keyword evidence="3" id="KW-1185">Reference proteome</keyword>
<dbReference type="RefSeq" id="WP_184350160.1">
    <property type="nucleotide sequence ID" value="NZ_JACHJH010000004.1"/>
</dbReference>
<sequence length="241" mass="25300">MPTPYGSRGGMAFSADELRVLRRALAIALKPHPAPGEVLDHPGPLRAAEARDCLRLAEALNEAVREGGRLHAFLLADLARYRAALPGSARGYAERLLDALAAGCRPGPEDVDALRSLCDAPCGTPEAIRRRALLRRCEHLALGGAHPPVPEARNSGAVVRTTAAFLGPWKPEQAAAGTDPKTAPKPGGGTAPQDKPPATQPKSPRPDRPIPTPGEVFPPRRKPVPPPTAAVRARVPGGRPA</sequence>
<accession>A0A7W7PLL1</accession>
<proteinExistence type="predicted"/>
<organism evidence="2 3">
    <name type="scientific">Streptomyces olivoverticillatus</name>
    <dbReference type="NCBI Taxonomy" id="66427"/>
    <lineage>
        <taxon>Bacteria</taxon>
        <taxon>Bacillati</taxon>
        <taxon>Actinomycetota</taxon>
        <taxon>Actinomycetes</taxon>
        <taxon>Kitasatosporales</taxon>
        <taxon>Streptomycetaceae</taxon>
        <taxon>Streptomyces</taxon>
    </lineage>
</organism>
<dbReference type="EMBL" id="JACHJH010000004">
    <property type="protein sequence ID" value="MBB4894377.1"/>
    <property type="molecule type" value="Genomic_DNA"/>
</dbReference>
<feature type="region of interest" description="Disordered" evidence="1">
    <location>
        <begin position="172"/>
        <end position="241"/>
    </location>
</feature>
<gene>
    <name evidence="2" type="ORF">FHS39_003411</name>
</gene>
<comment type="caution">
    <text evidence="2">The sequence shown here is derived from an EMBL/GenBank/DDBJ whole genome shotgun (WGS) entry which is preliminary data.</text>
</comment>